<dbReference type="OMA" id="YSEYPIS"/>
<dbReference type="STRING" id="45351.A7SDR2"/>
<name>A7SDR2_NEMVE</name>
<keyword evidence="2" id="KW-1185">Reference proteome</keyword>
<dbReference type="PhylomeDB" id="A7SDR2"/>
<dbReference type="HOGENOM" id="CLU_2378711_0_0_1"/>
<proteinExistence type="predicted"/>
<gene>
    <name evidence="1" type="ORF">NEMVEDRAFT_v1g114551</name>
</gene>
<evidence type="ECO:0000313" key="1">
    <source>
        <dbReference type="EMBL" id="EDO38121.1"/>
    </source>
</evidence>
<dbReference type="InterPro" id="IPR032801">
    <property type="entry name" value="PXL2A/B/C"/>
</dbReference>
<evidence type="ECO:0000313" key="2">
    <source>
        <dbReference type="Proteomes" id="UP000001593"/>
    </source>
</evidence>
<accession>A7SDR2</accession>
<dbReference type="Pfam" id="PF13911">
    <property type="entry name" value="AhpC-TSA_2"/>
    <property type="match status" value="1"/>
</dbReference>
<protein>
    <submittedName>
        <fullName evidence="1">Uncharacterized protein</fullName>
    </submittedName>
</protein>
<reference evidence="1 2" key="1">
    <citation type="journal article" date="2007" name="Science">
        <title>Sea anemone genome reveals ancestral eumetazoan gene repertoire and genomic organization.</title>
        <authorList>
            <person name="Putnam N.H."/>
            <person name="Srivastava M."/>
            <person name="Hellsten U."/>
            <person name="Dirks B."/>
            <person name="Chapman J."/>
            <person name="Salamov A."/>
            <person name="Terry A."/>
            <person name="Shapiro H."/>
            <person name="Lindquist E."/>
            <person name="Kapitonov V.V."/>
            <person name="Jurka J."/>
            <person name="Genikhovich G."/>
            <person name="Grigoriev I.V."/>
            <person name="Lucas S.M."/>
            <person name="Steele R.E."/>
            <person name="Finnerty J.R."/>
            <person name="Technau U."/>
            <person name="Martindale M.Q."/>
            <person name="Rokhsar D.S."/>
        </authorList>
    </citation>
    <scope>NUCLEOTIDE SEQUENCE [LARGE SCALE GENOMIC DNA]</scope>
    <source>
        <strain evidence="2">CH2 X CH6</strain>
    </source>
</reference>
<dbReference type="InParanoid" id="A7SDR2"/>
<dbReference type="EMBL" id="DS469632">
    <property type="protein sequence ID" value="EDO38121.1"/>
    <property type="molecule type" value="Genomic_DNA"/>
</dbReference>
<sequence length="91" mass="10588">MYLDPDRRLYHAFGLKRSVFKSYNITALMFYAEQKRAGRKLTAVFENDDPLQMGGDFIINCHGNMTLIHQSKFSLDRPSLEELKESLKSDQ</sequence>
<dbReference type="Proteomes" id="UP000001593">
    <property type="component" value="Unassembled WGS sequence"/>
</dbReference>
<dbReference type="AlphaFoldDB" id="A7SDR2"/>
<organism evidence="1 2">
    <name type="scientific">Nematostella vectensis</name>
    <name type="common">Starlet sea anemone</name>
    <dbReference type="NCBI Taxonomy" id="45351"/>
    <lineage>
        <taxon>Eukaryota</taxon>
        <taxon>Metazoa</taxon>
        <taxon>Cnidaria</taxon>
        <taxon>Anthozoa</taxon>
        <taxon>Hexacorallia</taxon>
        <taxon>Actiniaria</taxon>
        <taxon>Edwardsiidae</taxon>
        <taxon>Nematostella</taxon>
    </lineage>
</organism>
<dbReference type="eggNOG" id="ENOG502S2R7">
    <property type="taxonomic scope" value="Eukaryota"/>
</dbReference>